<name>A0ABQ6CL34_9HYPH</name>
<protein>
    <submittedName>
        <fullName evidence="1">Uncharacterized protein</fullName>
    </submittedName>
</protein>
<organism evidence="1 2">
    <name type="scientific">Labrys miyagiensis</name>
    <dbReference type="NCBI Taxonomy" id="346912"/>
    <lineage>
        <taxon>Bacteria</taxon>
        <taxon>Pseudomonadati</taxon>
        <taxon>Pseudomonadota</taxon>
        <taxon>Alphaproteobacteria</taxon>
        <taxon>Hyphomicrobiales</taxon>
        <taxon>Xanthobacteraceae</taxon>
        <taxon>Labrys</taxon>
    </lineage>
</organism>
<dbReference type="Proteomes" id="UP001156882">
    <property type="component" value="Unassembled WGS sequence"/>
</dbReference>
<keyword evidence="2" id="KW-1185">Reference proteome</keyword>
<dbReference type="EMBL" id="BSPC01000038">
    <property type="protein sequence ID" value="GLS21001.1"/>
    <property type="molecule type" value="Genomic_DNA"/>
</dbReference>
<sequence length="59" mass="6888">MSRVRYCLWRLEGEAEGGRHHRGPVRERRILMDSIEGGINLNSLEYGGVTFERRANRTE</sequence>
<evidence type="ECO:0000313" key="2">
    <source>
        <dbReference type="Proteomes" id="UP001156882"/>
    </source>
</evidence>
<comment type="caution">
    <text evidence="1">The sequence shown here is derived from an EMBL/GenBank/DDBJ whole genome shotgun (WGS) entry which is preliminary data.</text>
</comment>
<accession>A0ABQ6CL34</accession>
<evidence type="ECO:0000313" key="1">
    <source>
        <dbReference type="EMBL" id="GLS21001.1"/>
    </source>
</evidence>
<reference evidence="2" key="1">
    <citation type="journal article" date="2019" name="Int. J. Syst. Evol. Microbiol.">
        <title>The Global Catalogue of Microorganisms (GCM) 10K type strain sequencing project: providing services to taxonomists for standard genome sequencing and annotation.</title>
        <authorList>
            <consortium name="The Broad Institute Genomics Platform"/>
            <consortium name="The Broad Institute Genome Sequencing Center for Infectious Disease"/>
            <person name="Wu L."/>
            <person name="Ma J."/>
        </authorList>
    </citation>
    <scope>NUCLEOTIDE SEQUENCE [LARGE SCALE GENOMIC DNA]</scope>
    <source>
        <strain evidence="2">NBRC 101365</strain>
    </source>
</reference>
<proteinExistence type="predicted"/>
<gene>
    <name evidence="1" type="ORF">GCM10007874_40180</name>
</gene>